<gene>
    <name evidence="2" type="ORF">HGUI_00966</name>
</gene>
<evidence type="ECO:0000256" key="1">
    <source>
        <dbReference type="SAM" id="MobiDB-lite"/>
    </source>
</evidence>
<proteinExistence type="predicted"/>
<dbReference type="VEuPathDB" id="FungiDB:HGUI_00966"/>
<evidence type="ECO:0000313" key="3">
    <source>
        <dbReference type="Proteomes" id="UP000183365"/>
    </source>
</evidence>
<keyword evidence="3" id="KW-1185">Reference proteome</keyword>
<dbReference type="EMBL" id="FQNF01000012">
    <property type="protein sequence ID" value="SGZ38766.1"/>
    <property type="molecule type" value="Genomic_DNA"/>
</dbReference>
<dbReference type="AlphaFoldDB" id="A0A1L0FGQ7"/>
<organism evidence="2 3">
    <name type="scientific">Hanseniaspora guilliermondii</name>
    <dbReference type="NCBI Taxonomy" id="56406"/>
    <lineage>
        <taxon>Eukaryota</taxon>
        <taxon>Fungi</taxon>
        <taxon>Dikarya</taxon>
        <taxon>Ascomycota</taxon>
        <taxon>Saccharomycotina</taxon>
        <taxon>Saccharomycetes</taxon>
        <taxon>Saccharomycodales</taxon>
        <taxon>Saccharomycodaceae</taxon>
        <taxon>Hanseniaspora</taxon>
    </lineage>
</organism>
<evidence type="ECO:0000313" key="2">
    <source>
        <dbReference type="EMBL" id="SGZ38766.1"/>
    </source>
</evidence>
<protein>
    <submittedName>
        <fullName evidence="2">Uncharacterized protein</fullName>
    </submittedName>
</protein>
<sequence>MTSIDISKLESNDQLIKKNLFAANRVHLPFENNNKWRTLNSNASSDISESSKIHYNLSIDKIEHSTPSKKKIESLPSKEVFTKFKDNSIDPAVKSKLFQLPNNIKCNVTPLFLNSTSAKEHSIRINSDKDKSDERSHSCSSLSLDTFNGQLNVMNSQTSPLNLNSVGILKTSNIFSNLFSSSQLPNQVKNTKLEIKKPLNNFVNDSANLYDELLPNTNNKNTSLYKLSVLNKTTDSFLSNNTSKLFLDELDKLSELDDDENNINKFMKKEQKRYEDMNKEMNGTDLRLQSINHFINDVKKQQRRDRLKKRTDRLKDIFKLKTSNFSLNKSGLSNTDNKSKKISEQVKNSPLQGSIEEFDITKSSGFSESSSHYPHTNLSPPSDFIAFHELLDPESNVLEIENAKTNSLNEILENDFLSQNEEPFVLQDKTFENKIKSLKRAGSQKWSQILKSMNNGKSQNIPLQAETGISLNTTVKNFEKQELEVLQSGYAAGIETDIVRKLENENHNEKTKQRKTPPRYVPQYQKNSILNKSNILAEGKSYYSPLKGSESTNSEHKLSNFGRKWWIFGSLGERKHEKVDTSLSKLLSDDADSLVISSYNDQDSAASDDKILELSKGKDSIFRKLTRNFTKRDTIKQRKKSLSVSFVKYTTNIYKTQNEGLEPVTLASEFKAKPILKK</sequence>
<reference evidence="3" key="1">
    <citation type="submission" date="2016-11" db="EMBL/GenBank/DDBJ databases">
        <authorList>
            <person name="Guldener U."/>
        </authorList>
    </citation>
    <scope>NUCLEOTIDE SEQUENCE [LARGE SCALE GENOMIC DNA]</scope>
</reference>
<dbReference type="OrthoDB" id="3973058at2759"/>
<name>A0A1L0FGQ7_9ASCO</name>
<dbReference type="Proteomes" id="UP000183365">
    <property type="component" value="Unassembled WGS sequence"/>
</dbReference>
<feature type="region of interest" description="Disordered" evidence="1">
    <location>
        <begin position="329"/>
        <end position="350"/>
    </location>
</feature>
<accession>A0A1L0FGQ7</accession>